<dbReference type="SUPFAM" id="SSF51316">
    <property type="entry name" value="Mss4-like"/>
    <property type="match status" value="1"/>
</dbReference>
<dbReference type="PANTHER" id="PTHR33337:SF3">
    <property type="entry name" value="CENP-V_GFA DOMAIN-CONTAINING PROTEIN"/>
    <property type="match status" value="1"/>
</dbReference>
<dbReference type="Gene3D" id="3.90.1590.10">
    <property type="entry name" value="glutathione-dependent formaldehyde- activating enzyme (gfa)"/>
    <property type="match status" value="1"/>
</dbReference>
<proteinExistence type="inferred from homology"/>
<evidence type="ECO:0000256" key="3">
    <source>
        <dbReference type="ARBA" id="ARBA00022833"/>
    </source>
</evidence>
<gene>
    <name evidence="6" type="ORF">Q8A70_20635</name>
</gene>
<comment type="caution">
    <text evidence="6">The sequence shown here is derived from an EMBL/GenBank/DDBJ whole genome shotgun (WGS) entry which is preliminary data.</text>
</comment>
<dbReference type="Pfam" id="PF04828">
    <property type="entry name" value="GFA"/>
    <property type="match status" value="1"/>
</dbReference>
<accession>A0ABU0YQV2</accession>
<feature type="domain" description="CENP-V/GFA" evidence="5">
    <location>
        <begin position="2"/>
        <end position="113"/>
    </location>
</feature>
<dbReference type="Proteomes" id="UP001230156">
    <property type="component" value="Unassembled WGS sequence"/>
</dbReference>
<evidence type="ECO:0000256" key="4">
    <source>
        <dbReference type="ARBA" id="ARBA00023239"/>
    </source>
</evidence>
<dbReference type="PANTHER" id="PTHR33337">
    <property type="entry name" value="GFA DOMAIN-CONTAINING PROTEIN"/>
    <property type="match status" value="1"/>
</dbReference>
<keyword evidence="4" id="KW-0456">Lyase</keyword>
<sequence length="134" mass="14831">MITGRCQCGAVRYEHGGTPSAIYICHCRECQKQSASAFGISVEVNKFGLRVTQGAPRFWTRDTDSGKRLRCAFCPDCGTRLWHEPESGADWLTLKGGSLDQPPDLSRAIHIWTSRKLPGVIIPEGAQQFPEEPV</sequence>
<comment type="similarity">
    <text evidence="1">Belongs to the Gfa family.</text>
</comment>
<dbReference type="PROSITE" id="PS51891">
    <property type="entry name" value="CENP_V_GFA"/>
    <property type="match status" value="1"/>
</dbReference>
<name>A0ABU0YQV2_9PROT</name>
<protein>
    <submittedName>
        <fullName evidence="6">GFA family protein</fullName>
    </submittedName>
</protein>
<evidence type="ECO:0000313" key="7">
    <source>
        <dbReference type="Proteomes" id="UP001230156"/>
    </source>
</evidence>
<reference evidence="7" key="1">
    <citation type="submission" date="2023-08" db="EMBL/GenBank/DDBJ databases">
        <title>Rhodospirillaceae gen. nov., a novel taxon isolated from the Yangtze River Yuezi River estuary sludge.</title>
        <authorList>
            <person name="Ruan L."/>
        </authorList>
    </citation>
    <scope>NUCLEOTIDE SEQUENCE [LARGE SCALE GENOMIC DNA]</scope>
    <source>
        <strain evidence="7">R-7</strain>
    </source>
</reference>
<dbReference type="InterPro" id="IPR011057">
    <property type="entry name" value="Mss4-like_sf"/>
</dbReference>
<evidence type="ECO:0000256" key="1">
    <source>
        <dbReference type="ARBA" id="ARBA00005495"/>
    </source>
</evidence>
<keyword evidence="3" id="KW-0862">Zinc</keyword>
<evidence type="ECO:0000313" key="6">
    <source>
        <dbReference type="EMBL" id="MDQ7250109.1"/>
    </source>
</evidence>
<dbReference type="InterPro" id="IPR006913">
    <property type="entry name" value="CENP-V/GFA"/>
</dbReference>
<dbReference type="EMBL" id="JAUYVI010000006">
    <property type="protein sequence ID" value="MDQ7250109.1"/>
    <property type="molecule type" value="Genomic_DNA"/>
</dbReference>
<keyword evidence="7" id="KW-1185">Reference proteome</keyword>
<dbReference type="RefSeq" id="WP_379958936.1">
    <property type="nucleotide sequence ID" value="NZ_JAUYVI010000006.1"/>
</dbReference>
<keyword evidence="2" id="KW-0479">Metal-binding</keyword>
<evidence type="ECO:0000259" key="5">
    <source>
        <dbReference type="PROSITE" id="PS51891"/>
    </source>
</evidence>
<evidence type="ECO:0000256" key="2">
    <source>
        <dbReference type="ARBA" id="ARBA00022723"/>
    </source>
</evidence>
<organism evidence="6 7">
    <name type="scientific">Dongia sedimenti</name>
    <dbReference type="NCBI Taxonomy" id="3064282"/>
    <lineage>
        <taxon>Bacteria</taxon>
        <taxon>Pseudomonadati</taxon>
        <taxon>Pseudomonadota</taxon>
        <taxon>Alphaproteobacteria</taxon>
        <taxon>Rhodospirillales</taxon>
        <taxon>Dongiaceae</taxon>
        <taxon>Dongia</taxon>
    </lineage>
</organism>